<feature type="transmembrane region" description="Helical" evidence="8">
    <location>
        <begin position="321"/>
        <end position="339"/>
    </location>
</feature>
<evidence type="ECO:0000256" key="4">
    <source>
        <dbReference type="ARBA" id="ARBA00022679"/>
    </source>
</evidence>
<dbReference type="Proteomes" id="UP000177324">
    <property type="component" value="Unassembled WGS sequence"/>
</dbReference>
<feature type="transmembrane region" description="Helical" evidence="8">
    <location>
        <begin position="208"/>
        <end position="226"/>
    </location>
</feature>
<reference evidence="10 11" key="1">
    <citation type="journal article" date="2016" name="Nat. Commun.">
        <title>Thousands of microbial genomes shed light on interconnected biogeochemical processes in an aquifer system.</title>
        <authorList>
            <person name="Anantharaman K."/>
            <person name="Brown C.T."/>
            <person name="Hug L.A."/>
            <person name="Sharon I."/>
            <person name="Castelle C.J."/>
            <person name="Probst A.J."/>
            <person name="Thomas B.C."/>
            <person name="Singh A."/>
            <person name="Wilkins M.J."/>
            <person name="Karaoz U."/>
            <person name="Brodie E.L."/>
            <person name="Williams K.H."/>
            <person name="Hubbard S.S."/>
            <person name="Banfield J.F."/>
        </authorList>
    </citation>
    <scope>NUCLEOTIDE SEQUENCE [LARGE SCALE GENOMIC DNA]</scope>
</reference>
<dbReference type="AlphaFoldDB" id="A0A1G1VMY1"/>
<name>A0A1G1VMY1_9BACT</name>
<comment type="caution">
    <text evidence="10">The sequence shown here is derived from an EMBL/GenBank/DDBJ whole genome shotgun (WGS) entry which is preliminary data.</text>
</comment>
<dbReference type="Pfam" id="PF13231">
    <property type="entry name" value="PMT_2"/>
    <property type="match status" value="1"/>
</dbReference>
<feature type="transmembrane region" description="Helical" evidence="8">
    <location>
        <begin position="292"/>
        <end position="309"/>
    </location>
</feature>
<dbReference type="STRING" id="1797589.A2784_04685"/>
<evidence type="ECO:0000313" key="11">
    <source>
        <dbReference type="Proteomes" id="UP000177324"/>
    </source>
</evidence>
<evidence type="ECO:0000256" key="2">
    <source>
        <dbReference type="ARBA" id="ARBA00022475"/>
    </source>
</evidence>
<feature type="transmembrane region" description="Helical" evidence="8">
    <location>
        <begin position="345"/>
        <end position="364"/>
    </location>
</feature>
<evidence type="ECO:0000256" key="8">
    <source>
        <dbReference type="SAM" id="Phobius"/>
    </source>
</evidence>
<feature type="domain" description="Glycosyltransferase RgtA/B/C/D-like" evidence="9">
    <location>
        <begin position="67"/>
        <end position="219"/>
    </location>
</feature>
<evidence type="ECO:0000313" key="10">
    <source>
        <dbReference type="EMBL" id="OGY16752.1"/>
    </source>
</evidence>
<feature type="transmembrane region" description="Helical" evidence="8">
    <location>
        <begin position="371"/>
        <end position="392"/>
    </location>
</feature>
<protein>
    <recommendedName>
        <fullName evidence="9">Glycosyltransferase RgtA/B/C/D-like domain-containing protein</fullName>
    </recommendedName>
</protein>
<evidence type="ECO:0000256" key="5">
    <source>
        <dbReference type="ARBA" id="ARBA00022692"/>
    </source>
</evidence>
<dbReference type="InterPro" id="IPR038731">
    <property type="entry name" value="RgtA/B/C-like"/>
</dbReference>
<keyword evidence="3" id="KW-0328">Glycosyltransferase</keyword>
<evidence type="ECO:0000256" key="3">
    <source>
        <dbReference type="ARBA" id="ARBA00022676"/>
    </source>
</evidence>
<feature type="transmembrane region" description="Helical" evidence="8">
    <location>
        <begin position="162"/>
        <end position="179"/>
    </location>
</feature>
<evidence type="ECO:0000259" key="9">
    <source>
        <dbReference type="Pfam" id="PF13231"/>
    </source>
</evidence>
<keyword evidence="4" id="KW-0808">Transferase</keyword>
<keyword evidence="6 8" id="KW-1133">Transmembrane helix</keyword>
<keyword evidence="7 8" id="KW-0472">Membrane</keyword>
<feature type="transmembrane region" description="Helical" evidence="8">
    <location>
        <begin position="185"/>
        <end position="201"/>
    </location>
</feature>
<feature type="transmembrane region" description="Helical" evidence="8">
    <location>
        <begin position="87"/>
        <end position="108"/>
    </location>
</feature>
<feature type="transmembrane region" description="Helical" evidence="8">
    <location>
        <begin position="115"/>
        <end position="131"/>
    </location>
</feature>
<accession>A0A1G1VMY1</accession>
<evidence type="ECO:0000256" key="7">
    <source>
        <dbReference type="ARBA" id="ARBA00023136"/>
    </source>
</evidence>
<dbReference type="GO" id="GO:0009103">
    <property type="term" value="P:lipopolysaccharide biosynthetic process"/>
    <property type="evidence" value="ECO:0007669"/>
    <property type="project" value="UniProtKB-ARBA"/>
</dbReference>
<proteinExistence type="predicted"/>
<dbReference type="PANTHER" id="PTHR33908:SF3">
    <property type="entry name" value="UNDECAPRENYL PHOSPHATE-ALPHA-4-AMINO-4-DEOXY-L-ARABINOSE ARABINOSYL TRANSFERASE"/>
    <property type="match status" value="1"/>
</dbReference>
<evidence type="ECO:0000256" key="6">
    <source>
        <dbReference type="ARBA" id="ARBA00022989"/>
    </source>
</evidence>
<keyword evidence="5 8" id="KW-0812">Transmembrane</keyword>
<dbReference type="GO" id="GO:0010041">
    <property type="term" value="P:response to iron(III) ion"/>
    <property type="evidence" value="ECO:0007669"/>
    <property type="project" value="TreeGrafter"/>
</dbReference>
<dbReference type="GO" id="GO:0005886">
    <property type="term" value="C:plasma membrane"/>
    <property type="evidence" value="ECO:0007669"/>
    <property type="project" value="UniProtKB-SubCell"/>
</dbReference>
<evidence type="ECO:0000256" key="1">
    <source>
        <dbReference type="ARBA" id="ARBA00004651"/>
    </source>
</evidence>
<gene>
    <name evidence="10" type="ORF">A2784_04685</name>
</gene>
<feature type="transmembrane region" description="Helical" evidence="8">
    <location>
        <begin position="137"/>
        <end position="155"/>
    </location>
</feature>
<keyword evidence="2" id="KW-1003">Cell membrane</keyword>
<dbReference type="GO" id="GO:0016763">
    <property type="term" value="F:pentosyltransferase activity"/>
    <property type="evidence" value="ECO:0007669"/>
    <property type="project" value="TreeGrafter"/>
</dbReference>
<sequence>MKHSLLIIAIISLAAILRFYSLGSNPPSLDWDEVSLAYNAYSIIRTGADEYGNDFPLLSIRSFNDYKPPMYVYSLIPSLLVFGKTDFAVRFPSALAGTLTVLVTYFLAKELFKNTKIAILSALFLAISPWHLQFSRIAFEANLALFFFVAGIWFLVKSFSRLVFLPVAAATLGLAIFSYHSLRLIVPMLVLVMLVPKIAWLKNNLKATVFAAIITTMFMALLLRVISQGAGQARLKTVSFLTIPNLLAKQEGIINHRYLIYLRQFMIGYTDHFNPNFWFIEGDGNPRHHANGFGLLYLIEAPFLVWGLIKLIQNHRPVARILIPWFLIAPVAAAVTSGTPSAVRSLFFLPTLQIFAALGIGYFLEIRSIRLIRLIIYMLFVISFITYLDLYYRHTPTETSQGWQYGYKQMVQQVMSSKDNYDKIIITTEYDQPYIYFLWYGNYDPKTWVNDGEFAKRFDKFEFRSINWDTDRQLPDTLLIGNPREIPIDKVLWRINFLDDTPAFVAAET</sequence>
<dbReference type="EMBL" id="MHCH01000039">
    <property type="protein sequence ID" value="OGY16752.1"/>
    <property type="molecule type" value="Genomic_DNA"/>
</dbReference>
<organism evidence="10 11">
    <name type="scientific">Candidatus Chisholmbacteria bacterium RIFCSPHIGHO2_01_FULL_48_12</name>
    <dbReference type="NCBI Taxonomy" id="1797589"/>
    <lineage>
        <taxon>Bacteria</taxon>
        <taxon>Candidatus Chisholmiibacteriota</taxon>
    </lineage>
</organism>
<comment type="subcellular location">
    <subcellularLocation>
        <location evidence="1">Cell membrane</location>
        <topology evidence="1">Multi-pass membrane protein</topology>
    </subcellularLocation>
</comment>
<dbReference type="InterPro" id="IPR050297">
    <property type="entry name" value="LipidA_mod_glycosyltrf_83"/>
</dbReference>
<dbReference type="PANTHER" id="PTHR33908">
    <property type="entry name" value="MANNOSYLTRANSFERASE YKCB-RELATED"/>
    <property type="match status" value="1"/>
</dbReference>